<reference evidence="2" key="1">
    <citation type="journal article" date="2019" name="Int. J. Syst. Evol. Microbiol.">
        <title>The Global Catalogue of Microorganisms (GCM) 10K type strain sequencing project: providing services to taxonomists for standard genome sequencing and annotation.</title>
        <authorList>
            <consortium name="The Broad Institute Genomics Platform"/>
            <consortium name="The Broad Institute Genome Sequencing Center for Infectious Disease"/>
            <person name="Wu L."/>
            <person name="Ma J."/>
        </authorList>
    </citation>
    <scope>NUCLEOTIDE SEQUENCE [LARGE SCALE GENOMIC DNA]</scope>
    <source>
        <strain evidence="2">JCM 16240</strain>
    </source>
</reference>
<dbReference type="Proteomes" id="UP001501176">
    <property type="component" value="Unassembled WGS sequence"/>
</dbReference>
<evidence type="ECO:0000313" key="1">
    <source>
        <dbReference type="EMBL" id="GAA0230255.1"/>
    </source>
</evidence>
<comment type="caution">
    <text evidence="1">The sequence shown here is derived from an EMBL/GenBank/DDBJ whole genome shotgun (WGS) entry which is preliminary data.</text>
</comment>
<organism evidence="1 2">
    <name type="scientific">Castellaniella daejeonensis</name>
    <dbReference type="NCBI Taxonomy" id="659013"/>
    <lineage>
        <taxon>Bacteria</taxon>
        <taxon>Pseudomonadati</taxon>
        <taxon>Pseudomonadota</taxon>
        <taxon>Betaproteobacteria</taxon>
        <taxon>Burkholderiales</taxon>
        <taxon>Alcaligenaceae</taxon>
        <taxon>Castellaniella</taxon>
    </lineage>
</organism>
<evidence type="ECO:0000313" key="2">
    <source>
        <dbReference type="Proteomes" id="UP001501176"/>
    </source>
</evidence>
<keyword evidence="2" id="KW-1185">Reference proteome</keyword>
<proteinExistence type="predicted"/>
<accession>A0ABN0TU34</accession>
<protein>
    <submittedName>
        <fullName evidence="1">Uncharacterized protein</fullName>
    </submittedName>
</protein>
<sequence length="60" mass="6522">MRDRPMPRGFIHRSVSAVPAWGLPLLLAAGPCLRLNYGHAWNEKAEAAIETLGRLVAAAK</sequence>
<gene>
    <name evidence="1" type="ORF">GCM10009125_19040</name>
</gene>
<dbReference type="EMBL" id="BAAAFN010000014">
    <property type="protein sequence ID" value="GAA0230255.1"/>
    <property type="molecule type" value="Genomic_DNA"/>
</dbReference>
<name>A0ABN0TU34_9BURK</name>